<dbReference type="Pfam" id="PF01844">
    <property type="entry name" value="HNH"/>
    <property type="match status" value="1"/>
</dbReference>
<organism evidence="2 3">
    <name type="scientific">Streptomyces carminius</name>
    <dbReference type="NCBI Taxonomy" id="2665496"/>
    <lineage>
        <taxon>Bacteria</taxon>
        <taxon>Bacillati</taxon>
        <taxon>Actinomycetota</taxon>
        <taxon>Actinomycetes</taxon>
        <taxon>Kitasatosporales</taxon>
        <taxon>Streptomycetaceae</taxon>
        <taxon>Streptomyces</taxon>
    </lineage>
</organism>
<dbReference type="CDD" id="cd00085">
    <property type="entry name" value="HNHc"/>
    <property type="match status" value="1"/>
</dbReference>
<feature type="domain" description="HNH" evidence="1">
    <location>
        <begin position="103"/>
        <end position="145"/>
    </location>
</feature>
<gene>
    <name evidence="2" type="ORF">CUT44_08785</name>
</gene>
<dbReference type="InterPro" id="IPR003615">
    <property type="entry name" value="HNH_nuc"/>
</dbReference>
<protein>
    <recommendedName>
        <fullName evidence="1">HNH domain-containing protein</fullName>
    </recommendedName>
</protein>
<dbReference type="RefSeq" id="WP_100201612.1">
    <property type="nucleotide sequence ID" value="NZ_PGGW01000033.1"/>
</dbReference>
<dbReference type="GO" id="GO:0003676">
    <property type="term" value="F:nucleic acid binding"/>
    <property type="evidence" value="ECO:0007669"/>
    <property type="project" value="InterPro"/>
</dbReference>
<evidence type="ECO:0000313" key="3">
    <source>
        <dbReference type="Proteomes" id="UP000230407"/>
    </source>
</evidence>
<evidence type="ECO:0000313" key="2">
    <source>
        <dbReference type="EMBL" id="PJE98140.1"/>
    </source>
</evidence>
<dbReference type="InterPro" id="IPR002711">
    <property type="entry name" value="HNH"/>
</dbReference>
<proteinExistence type="predicted"/>
<accession>A0A2M8M1R2</accession>
<dbReference type="Proteomes" id="UP000230407">
    <property type="component" value="Unassembled WGS sequence"/>
</dbReference>
<comment type="caution">
    <text evidence="2">The sequence shown here is derived from an EMBL/GenBank/DDBJ whole genome shotgun (WGS) entry which is preliminary data.</text>
</comment>
<keyword evidence="3" id="KW-1185">Reference proteome</keyword>
<dbReference type="EMBL" id="PGGW01000033">
    <property type="protein sequence ID" value="PJE98140.1"/>
    <property type="molecule type" value="Genomic_DNA"/>
</dbReference>
<evidence type="ECO:0000259" key="1">
    <source>
        <dbReference type="Pfam" id="PF01844"/>
    </source>
</evidence>
<dbReference type="Gene3D" id="1.10.30.50">
    <property type="match status" value="1"/>
</dbReference>
<dbReference type="AlphaFoldDB" id="A0A2M8M1R2"/>
<dbReference type="GO" id="GO:0008270">
    <property type="term" value="F:zinc ion binding"/>
    <property type="evidence" value="ECO:0007669"/>
    <property type="project" value="InterPro"/>
</dbReference>
<sequence>MWPLDPPAISARFSYETCVGSTRDPRRRGRLLDAADHVADAGERFRDAARDGLLHALCGAAFAVPGIPAADVVAWVYENGMVGAKAGRALYERLMAAPRDERCPLCGHGVVRTLDHVMPKKVFSALCVDPLNLVPACADCNRAKGEAVPSSAEATPLHPYLDRIDHDSWLDARVVHGDPLWLEFFVNPPPTWDRILIGRARYHFELFGLGQLFATQANRTLSGIRGQLTAMLEAGGAQVVRAYLAGEAATRLADRPNGWEGVTYRALAGDSRFCSGAFRV</sequence>
<name>A0A2M8M1R2_9ACTN</name>
<reference evidence="2 3" key="1">
    <citation type="submission" date="2017-11" db="EMBL/GenBank/DDBJ databases">
        <title>Streptomyces carmine sp. nov., a novel actinomycete isolated from Sophora alopecuroides in Xinjiang, China.</title>
        <authorList>
            <person name="Wang Y."/>
            <person name="Luo X."/>
            <person name="Wan C."/>
            <person name="Zhang L."/>
        </authorList>
    </citation>
    <scope>NUCLEOTIDE SEQUENCE [LARGE SCALE GENOMIC DNA]</scope>
    <source>
        <strain evidence="2 3">TRM SA0054</strain>
    </source>
</reference>
<dbReference type="GO" id="GO:0004519">
    <property type="term" value="F:endonuclease activity"/>
    <property type="evidence" value="ECO:0007669"/>
    <property type="project" value="InterPro"/>
</dbReference>